<dbReference type="Pfam" id="PF06990">
    <property type="entry name" value="Gal-3-0_sulfotr"/>
    <property type="match status" value="1"/>
</dbReference>
<dbReference type="EMBL" id="VXIV02002576">
    <property type="protein sequence ID" value="KAF6024455.1"/>
    <property type="molecule type" value="Genomic_DNA"/>
</dbReference>
<dbReference type="InterPro" id="IPR027417">
    <property type="entry name" value="P-loop_NTPase"/>
</dbReference>
<evidence type="ECO:0000256" key="1">
    <source>
        <dbReference type="ARBA" id="ARBA00004323"/>
    </source>
</evidence>
<comment type="caution">
    <text evidence="11">The sequence shown here is derived from an EMBL/GenBank/DDBJ whole genome shotgun (WGS) entry which is preliminary data.</text>
</comment>
<feature type="transmembrane region" description="Helical" evidence="10">
    <location>
        <begin position="7"/>
        <end position="26"/>
    </location>
</feature>
<name>A0A7J7JEB5_BUGNE</name>
<evidence type="ECO:0000256" key="5">
    <source>
        <dbReference type="ARBA" id="ARBA00022968"/>
    </source>
</evidence>
<keyword evidence="5" id="KW-0735">Signal-anchor</keyword>
<evidence type="ECO:0000256" key="2">
    <source>
        <dbReference type="ARBA" id="ARBA00008124"/>
    </source>
</evidence>
<evidence type="ECO:0000313" key="11">
    <source>
        <dbReference type="EMBL" id="KAF6024455.1"/>
    </source>
</evidence>
<sequence length="431" mass="49841">MAKITRKLYLLIIVLLATCIMLSSWLKINEIVSFPSDKQKAYGVGARHSHSLKSLAEVKAGGSARHQPLEQEFIEEENNMFKPCEKVTRFVMIKTEKTGSTTLFSILARFILKNKLKVMVMTKGGHLDVTRKRGDHPGWDIGPGHPSHADTLVHHARYNESLLSTVIHPDAKYITLVRDAASWLESAMRFWPGQVDHHSPDELLKNPGLFYQKRSKLKDDYNGQKTLFHLSQLQWLGFDYNKKDNVTAMEEYIKYITSKFHIGFLTDQFDASLIRLRRLFCWTHEDLLYKAQEVGGRVRPGSRDKILQPLSKKGIRELLQPETNLGDQMLYEAFNRTWWNDYSDVKDEHFWQEVEQFQITNAIATAKCSEVMAGRIKLYTIPGNEWSSPIHLTINLCTDFSMDKLRQMHLLATYAIGERYDEYAFVRATDH</sequence>
<dbReference type="Gene3D" id="3.40.50.300">
    <property type="entry name" value="P-loop containing nucleotide triphosphate hydrolases"/>
    <property type="match status" value="1"/>
</dbReference>
<keyword evidence="7" id="KW-0333">Golgi apparatus</keyword>
<dbReference type="Proteomes" id="UP000593567">
    <property type="component" value="Unassembled WGS sequence"/>
</dbReference>
<evidence type="ECO:0000256" key="6">
    <source>
        <dbReference type="ARBA" id="ARBA00022989"/>
    </source>
</evidence>
<dbReference type="AlphaFoldDB" id="A0A7J7JEB5"/>
<evidence type="ECO:0008006" key="13">
    <source>
        <dbReference type="Google" id="ProtNLM"/>
    </source>
</evidence>
<dbReference type="OrthoDB" id="514299at2759"/>
<dbReference type="GO" id="GO:0000139">
    <property type="term" value="C:Golgi membrane"/>
    <property type="evidence" value="ECO:0007669"/>
    <property type="project" value="UniProtKB-SubCell"/>
</dbReference>
<protein>
    <recommendedName>
        <fullName evidence="13">GAL3ST1</fullName>
    </recommendedName>
</protein>
<dbReference type="GO" id="GO:0009247">
    <property type="term" value="P:glycolipid biosynthetic process"/>
    <property type="evidence" value="ECO:0007669"/>
    <property type="project" value="InterPro"/>
</dbReference>
<evidence type="ECO:0000256" key="7">
    <source>
        <dbReference type="ARBA" id="ARBA00023034"/>
    </source>
</evidence>
<dbReference type="PANTHER" id="PTHR14647:SF87">
    <property type="entry name" value="PUTATIVE-RELATED"/>
    <property type="match status" value="1"/>
</dbReference>
<dbReference type="InterPro" id="IPR009729">
    <property type="entry name" value="Gal-3-0_sulfotransfrase"/>
</dbReference>
<dbReference type="PANTHER" id="PTHR14647">
    <property type="entry name" value="GALACTOSE-3-O-SULFOTRANSFERASE"/>
    <property type="match status" value="1"/>
</dbReference>
<evidence type="ECO:0000256" key="3">
    <source>
        <dbReference type="ARBA" id="ARBA00022679"/>
    </source>
</evidence>
<evidence type="ECO:0000256" key="9">
    <source>
        <dbReference type="ARBA" id="ARBA00023180"/>
    </source>
</evidence>
<keyword evidence="3" id="KW-0808">Transferase</keyword>
<accession>A0A7J7JEB5</accession>
<dbReference type="GO" id="GO:0001733">
    <property type="term" value="F:galactosylceramide sulfotransferase activity"/>
    <property type="evidence" value="ECO:0007669"/>
    <property type="project" value="InterPro"/>
</dbReference>
<comment type="subcellular location">
    <subcellularLocation>
        <location evidence="1">Golgi apparatus membrane</location>
        <topology evidence="1">Single-pass type II membrane protein</topology>
    </subcellularLocation>
</comment>
<keyword evidence="12" id="KW-1185">Reference proteome</keyword>
<gene>
    <name evidence="11" type="ORF">EB796_017233</name>
</gene>
<evidence type="ECO:0000256" key="8">
    <source>
        <dbReference type="ARBA" id="ARBA00023136"/>
    </source>
</evidence>
<evidence type="ECO:0000256" key="4">
    <source>
        <dbReference type="ARBA" id="ARBA00022692"/>
    </source>
</evidence>
<comment type="similarity">
    <text evidence="2">Belongs to the galactose-3-O-sulfotransferase family.</text>
</comment>
<keyword evidence="4 10" id="KW-0812">Transmembrane</keyword>
<evidence type="ECO:0000313" key="12">
    <source>
        <dbReference type="Proteomes" id="UP000593567"/>
    </source>
</evidence>
<reference evidence="11" key="1">
    <citation type="submission" date="2020-06" db="EMBL/GenBank/DDBJ databases">
        <title>Draft genome of Bugula neritina, a colonial animal packing powerful symbionts and potential medicines.</title>
        <authorList>
            <person name="Rayko M."/>
        </authorList>
    </citation>
    <scope>NUCLEOTIDE SEQUENCE [LARGE SCALE GENOMIC DNA]</scope>
    <source>
        <strain evidence="11">Kwan_BN1</strain>
    </source>
</reference>
<dbReference type="SUPFAM" id="SSF52540">
    <property type="entry name" value="P-loop containing nucleoside triphosphate hydrolases"/>
    <property type="match status" value="1"/>
</dbReference>
<keyword evidence="6 10" id="KW-1133">Transmembrane helix</keyword>
<keyword evidence="9" id="KW-0325">Glycoprotein</keyword>
<keyword evidence="8 10" id="KW-0472">Membrane</keyword>
<proteinExistence type="inferred from homology"/>
<organism evidence="11 12">
    <name type="scientific">Bugula neritina</name>
    <name type="common">Brown bryozoan</name>
    <name type="synonym">Sertularia neritina</name>
    <dbReference type="NCBI Taxonomy" id="10212"/>
    <lineage>
        <taxon>Eukaryota</taxon>
        <taxon>Metazoa</taxon>
        <taxon>Spiralia</taxon>
        <taxon>Lophotrochozoa</taxon>
        <taxon>Bryozoa</taxon>
        <taxon>Gymnolaemata</taxon>
        <taxon>Cheilostomatida</taxon>
        <taxon>Flustrina</taxon>
        <taxon>Buguloidea</taxon>
        <taxon>Bugulidae</taxon>
        <taxon>Bugula</taxon>
    </lineage>
</organism>
<evidence type="ECO:0000256" key="10">
    <source>
        <dbReference type="SAM" id="Phobius"/>
    </source>
</evidence>